<dbReference type="EMBL" id="GL378331">
    <property type="protein sequence ID" value="EFJ50472.1"/>
    <property type="molecule type" value="Genomic_DNA"/>
</dbReference>
<comment type="similarity">
    <text evidence="2 6">Belongs to the BI1 family.</text>
</comment>
<evidence type="ECO:0000313" key="7">
    <source>
        <dbReference type="EMBL" id="EFJ50472.1"/>
    </source>
</evidence>
<name>D8TQ49_VOLCA</name>
<dbReference type="RefSeq" id="XP_002948597.1">
    <property type="nucleotide sequence ID" value="XM_002948551.1"/>
</dbReference>
<organism evidence="8">
    <name type="scientific">Volvox carteri f. nagariensis</name>
    <dbReference type="NCBI Taxonomy" id="3068"/>
    <lineage>
        <taxon>Eukaryota</taxon>
        <taxon>Viridiplantae</taxon>
        <taxon>Chlorophyta</taxon>
        <taxon>core chlorophytes</taxon>
        <taxon>Chlorophyceae</taxon>
        <taxon>CS clade</taxon>
        <taxon>Chlamydomonadales</taxon>
        <taxon>Volvocaceae</taxon>
        <taxon>Volvox</taxon>
    </lineage>
</organism>
<evidence type="ECO:0000313" key="8">
    <source>
        <dbReference type="Proteomes" id="UP000001058"/>
    </source>
</evidence>
<reference evidence="7 8" key="1">
    <citation type="journal article" date="2010" name="Science">
        <title>Genomic analysis of organismal complexity in the multicellular green alga Volvox carteri.</title>
        <authorList>
            <person name="Prochnik S.E."/>
            <person name="Umen J."/>
            <person name="Nedelcu A.M."/>
            <person name="Hallmann A."/>
            <person name="Miller S.M."/>
            <person name="Nishii I."/>
            <person name="Ferris P."/>
            <person name="Kuo A."/>
            <person name="Mitros T."/>
            <person name="Fritz-Laylin L.K."/>
            <person name="Hellsten U."/>
            <person name="Chapman J."/>
            <person name="Simakov O."/>
            <person name="Rensing S.A."/>
            <person name="Terry A."/>
            <person name="Pangilinan J."/>
            <person name="Kapitonov V."/>
            <person name="Jurka J."/>
            <person name="Salamov A."/>
            <person name="Shapiro H."/>
            <person name="Schmutz J."/>
            <person name="Grimwood J."/>
            <person name="Lindquist E."/>
            <person name="Lucas S."/>
            <person name="Grigoriev I.V."/>
            <person name="Schmitt R."/>
            <person name="Kirk D."/>
            <person name="Rokhsar D.S."/>
        </authorList>
    </citation>
    <scope>NUCLEOTIDE SEQUENCE [LARGE SCALE GENOMIC DNA]</scope>
    <source>
        <strain evidence="8">f. Nagariensis / Eve</strain>
    </source>
</reference>
<keyword evidence="5 6" id="KW-0472">Membrane</keyword>
<evidence type="ECO:0000256" key="4">
    <source>
        <dbReference type="ARBA" id="ARBA00022989"/>
    </source>
</evidence>
<dbReference type="PANTHER" id="PTHR23291:SF32">
    <property type="entry name" value="BAX INHIBITOR 1"/>
    <property type="match status" value="1"/>
</dbReference>
<feature type="transmembrane region" description="Helical" evidence="6">
    <location>
        <begin position="61"/>
        <end position="83"/>
    </location>
</feature>
<evidence type="ECO:0000256" key="5">
    <source>
        <dbReference type="ARBA" id="ARBA00023136"/>
    </source>
</evidence>
<dbReference type="OrthoDB" id="1277691at2759"/>
<dbReference type="PANTHER" id="PTHR23291">
    <property type="entry name" value="BAX INHIBITOR-RELATED"/>
    <property type="match status" value="1"/>
</dbReference>
<keyword evidence="4 6" id="KW-1133">Transmembrane helix</keyword>
<feature type="transmembrane region" description="Helical" evidence="6">
    <location>
        <begin position="27"/>
        <end position="49"/>
    </location>
</feature>
<keyword evidence="3 6" id="KW-0812">Transmembrane</keyword>
<evidence type="ECO:0000256" key="1">
    <source>
        <dbReference type="ARBA" id="ARBA00004141"/>
    </source>
</evidence>
<evidence type="ECO:0000256" key="6">
    <source>
        <dbReference type="RuleBase" id="RU004379"/>
    </source>
</evidence>
<comment type="subcellular location">
    <subcellularLocation>
        <location evidence="1">Membrane</location>
        <topology evidence="1">Multi-pass membrane protein</topology>
    </subcellularLocation>
</comment>
<proteinExistence type="inferred from homology"/>
<protein>
    <submittedName>
        <fullName evidence="7">Bax inhibitor-1</fullName>
    </submittedName>
</protein>
<dbReference type="FunCoup" id="D8TQ49">
    <property type="interactions" value="1076"/>
</dbReference>
<dbReference type="InterPro" id="IPR006214">
    <property type="entry name" value="Bax_inhibitor_1-related"/>
</dbReference>
<feature type="non-terminal residue" evidence="7">
    <location>
        <position position="1"/>
    </location>
</feature>
<keyword evidence="8" id="KW-1185">Reference proteome</keyword>
<feature type="transmembrane region" description="Helical" evidence="6">
    <location>
        <begin position="89"/>
        <end position="109"/>
    </location>
</feature>
<dbReference type="KEGG" id="vcn:VOLCADRAFT_58235"/>
<dbReference type="GO" id="GO:0016020">
    <property type="term" value="C:membrane"/>
    <property type="evidence" value="ECO:0007669"/>
    <property type="project" value="UniProtKB-SubCell"/>
</dbReference>
<feature type="transmembrane region" description="Helical" evidence="6">
    <location>
        <begin position="116"/>
        <end position="133"/>
    </location>
</feature>
<dbReference type="AlphaFoldDB" id="D8TQ49"/>
<evidence type="ECO:0000256" key="3">
    <source>
        <dbReference type="ARBA" id="ARBA00022692"/>
    </source>
</evidence>
<dbReference type="Proteomes" id="UP000001058">
    <property type="component" value="Unassembled WGS sequence"/>
</dbReference>
<dbReference type="GeneID" id="9624769"/>
<gene>
    <name evidence="7" type="primary">BI-1</name>
    <name evidence="7" type="ORF">VOLCADRAFT_58235</name>
</gene>
<evidence type="ECO:0000256" key="2">
    <source>
        <dbReference type="ARBA" id="ARBA00010350"/>
    </source>
</evidence>
<accession>D8TQ49</accession>
<dbReference type="eggNOG" id="KOG1629">
    <property type="taxonomic scope" value="Eukaryota"/>
</dbReference>
<feature type="transmembrane region" description="Helical" evidence="6">
    <location>
        <begin position="184"/>
        <end position="203"/>
    </location>
</feature>
<dbReference type="Pfam" id="PF01027">
    <property type="entry name" value="Bax1-I"/>
    <property type="match status" value="1"/>
</dbReference>
<dbReference type="InParanoid" id="D8TQ49"/>
<dbReference type="STRING" id="3068.D8TQ49"/>
<sequence length="221" mass="23974">IQKHLQRVYATLGVALTISALGCLSDLYYSIAGVLTYLTGFGCLMGLTLTSNTPSNLNKRYAMLAGFSFCQGAALGKLVDLAVLVDPSIVLTAFLGTAAVFLSFTLAALLSARRSFLFLGGWLASAVTGLFVLRLSSWLLGAGTLAFQAELYVGLLMFALYVLVDTQLIVEKAGAGYMDPIRAALDLLVDLLAIFARVLVILLNKQAKRERRTRRDDRERR</sequence>